<feature type="transmembrane region" description="Helical" evidence="1">
    <location>
        <begin position="63"/>
        <end position="94"/>
    </location>
</feature>
<dbReference type="EMBL" id="WMEY01000008">
    <property type="protein sequence ID" value="MYL65542.1"/>
    <property type="molecule type" value="Genomic_DNA"/>
</dbReference>
<keyword evidence="1" id="KW-1133">Transmembrane helix</keyword>
<protein>
    <submittedName>
        <fullName evidence="2">AzlD domain-containing protein</fullName>
    </submittedName>
</protein>
<dbReference type="InterPro" id="IPR008407">
    <property type="entry name" value="Brnchd-chn_aa_trnsp_AzlD"/>
</dbReference>
<keyword evidence="1" id="KW-0812">Transmembrane</keyword>
<dbReference type="Pfam" id="PF05437">
    <property type="entry name" value="AzlD"/>
    <property type="match status" value="1"/>
</dbReference>
<organism evidence="2 3">
    <name type="scientific">Guptibacillus hwajinpoensis</name>
    <dbReference type="NCBI Taxonomy" id="208199"/>
    <lineage>
        <taxon>Bacteria</taxon>
        <taxon>Bacillati</taxon>
        <taxon>Bacillota</taxon>
        <taxon>Bacilli</taxon>
        <taxon>Bacillales</taxon>
        <taxon>Guptibacillaceae</taxon>
        <taxon>Guptibacillus</taxon>
    </lineage>
</organism>
<evidence type="ECO:0000313" key="3">
    <source>
        <dbReference type="Proteomes" id="UP000447833"/>
    </source>
</evidence>
<dbReference type="Proteomes" id="UP000447833">
    <property type="component" value="Unassembled WGS sequence"/>
</dbReference>
<dbReference type="RefSeq" id="WP_160921008.1">
    <property type="nucleotide sequence ID" value="NZ_WMEY01000008.1"/>
</dbReference>
<name>A0A845F3B4_9BACL</name>
<feature type="transmembrane region" description="Helical" evidence="1">
    <location>
        <begin position="39"/>
        <end position="57"/>
    </location>
</feature>
<gene>
    <name evidence="2" type="ORF">GLW07_19470</name>
</gene>
<keyword evidence="1" id="KW-0472">Membrane</keyword>
<dbReference type="AlphaFoldDB" id="A0A845F3B4"/>
<evidence type="ECO:0000313" key="2">
    <source>
        <dbReference type="EMBL" id="MYL65542.1"/>
    </source>
</evidence>
<reference evidence="2 3" key="1">
    <citation type="submission" date="2019-11" db="EMBL/GenBank/DDBJ databases">
        <title>Genome sequences of 17 halophilic strains isolated from different environments.</title>
        <authorList>
            <person name="Furrow R.E."/>
        </authorList>
    </citation>
    <scope>NUCLEOTIDE SEQUENCE [LARGE SCALE GENOMIC DNA]</scope>
    <source>
        <strain evidence="2 3">22506_14_FS</strain>
    </source>
</reference>
<feature type="transmembrane region" description="Helical" evidence="1">
    <location>
        <begin position="6"/>
        <end position="27"/>
    </location>
</feature>
<evidence type="ECO:0000256" key="1">
    <source>
        <dbReference type="SAM" id="Phobius"/>
    </source>
</evidence>
<sequence>MSNTMIWLIIGLAIVTYIPRMVPLVFFNSDKIPSVVQNVLKNVPFAILGALIFPGILSIHDDFLFGVIGAVAAIFAAYLGANLIVVVMFAVAVLSTYAYFI</sequence>
<accession>A0A845F3B4</accession>
<comment type="caution">
    <text evidence="2">The sequence shown here is derived from an EMBL/GenBank/DDBJ whole genome shotgun (WGS) entry which is preliminary data.</text>
</comment>
<proteinExistence type="predicted"/>